<name>A0ABN0R255_MYCUL</name>
<keyword evidence="1" id="KW-0812">Transmembrane</keyword>
<dbReference type="EMBL" id="JAOL01000095">
    <property type="protein sequence ID" value="EUA91108.1"/>
    <property type="molecule type" value="Genomic_DNA"/>
</dbReference>
<accession>A0ABN0R255</accession>
<organism evidence="2 3">
    <name type="scientific">Mycobacterium ulcerans str. Harvey</name>
    <dbReference type="NCBI Taxonomy" id="1299332"/>
    <lineage>
        <taxon>Bacteria</taxon>
        <taxon>Bacillati</taxon>
        <taxon>Actinomycetota</taxon>
        <taxon>Actinomycetes</taxon>
        <taxon>Mycobacteriales</taxon>
        <taxon>Mycobacteriaceae</taxon>
        <taxon>Mycobacterium</taxon>
        <taxon>Mycobacterium ulcerans group</taxon>
    </lineage>
</organism>
<proteinExistence type="predicted"/>
<sequence>MTLPLLGPMTLSGFAHSWFFLFLLVVAGLIAIYVVLQLARQKRMLRFANMELLESVAPSGPRATVTFRRCCWPYRWCCSPSPWPGRRTTSGFHATARWSCW</sequence>
<keyword evidence="1" id="KW-1133">Transmembrane helix</keyword>
<reference evidence="2 3" key="1">
    <citation type="submission" date="2014-01" db="EMBL/GenBank/DDBJ databases">
        <authorList>
            <person name="Dobos K."/>
            <person name="Lenaerts A."/>
            <person name="Ordway D."/>
            <person name="DeGroote M.A."/>
            <person name="Parker T."/>
            <person name="Sizemore C."/>
            <person name="Tallon L.J."/>
            <person name="Sadzewicz L.K."/>
            <person name="Sengamalay N."/>
            <person name="Fraser C.M."/>
            <person name="Hine E."/>
            <person name="Shefchek K.A."/>
            <person name="Das S.P."/>
            <person name="Tettelin H."/>
        </authorList>
    </citation>
    <scope>NUCLEOTIDE SEQUENCE [LARGE SCALE GENOMIC DNA]</scope>
    <source>
        <strain evidence="2 3">Harvey</strain>
    </source>
</reference>
<keyword evidence="3" id="KW-1185">Reference proteome</keyword>
<keyword evidence="1" id="KW-0472">Membrane</keyword>
<comment type="caution">
    <text evidence="2">The sequence shown here is derived from an EMBL/GenBank/DDBJ whole genome shotgun (WGS) entry which is preliminary data.</text>
</comment>
<evidence type="ECO:0000313" key="2">
    <source>
        <dbReference type="EMBL" id="EUA91108.1"/>
    </source>
</evidence>
<gene>
    <name evidence="2" type="ORF">I551_2417</name>
</gene>
<dbReference type="Proteomes" id="UP000020681">
    <property type="component" value="Unassembled WGS sequence"/>
</dbReference>
<evidence type="ECO:0000313" key="3">
    <source>
        <dbReference type="Proteomes" id="UP000020681"/>
    </source>
</evidence>
<evidence type="ECO:0000256" key="1">
    <source>
        <dbReference type="SAM" id="Phobius"/>
    </source>
</evidence>
<protein>
    <submittedName>
        <fullName evidence="2">Aerotolerance regulator family protein</fullName>
    </submittedName>
</protein>
<feature type="transmembrane region" description="Helical" evidence="1">
    <location>
        <begin position="15"/>
        <end position="36"/>
    </location>
</feature>